<dbReference type="Proteomes" id="UP000541154">
    <property type="component" value="Unassembled WGS sequence"/>
</dbReference>
<feature type="signal peptide" evidence="1">
    <location>
        <begin position="1"/>
        <end position="18"/>
    </location>
</feature>
<organism evidence="2 3">
    <name type="scientific">Petromyces alliaceus</name>
    <name type="common">Aspergillus alliaceus</name>
    <dbReference type="NCBI Taxonomy" id="209559"/>
    <lineage>
        <taxon>Eukaryota</taxon>
        <taxon>Fungi</taxon>
        <taxon>Dikarya</taxon>
        <taxon>Ascomycota</taxon>
        <taxon>Pezizomycotina</taxon>
        <taxon>Eurotiomycetes</taxon>
        <taxon>Eurotiomycetidae</taxon>
        <taxon>Eurotiales</taxon>
        <taxon>Aspergillaceae</taxon>
        <taxon>Aspergillus</taxon>
        <taxon>Aspergillus subgen. Circumdati</taxon>
    </lineage>
</organism>
<feature type="non-terminal residue" evidence="2">
    <location>
        <position position="129"/>
    </location>
</feature>
<keyword evidence="3" id="KW-1185">Reference proteome</keyword>
<name>A0A8H5ZTD3_PETAA</name>
<keyword evidence="1" id="KW-0732">Signal</keyword>
<protein>
    <submittedName>
        <fullName evidence="2">Uncharacterized protein</fullName>
    </submittedName>
</protein>
<feature type="chain" id="PRO_5034679020" evidence="1">
    <location>
        <begin position="19"/>
        <end position="129"/>
    </location>
</feature>
<evidence type="ECO:0000313" key="3">
    <source>
        <dbReference type="Proteomes" id="UP000541154"/>
    </source>
</evidence>
<evidence type="ECO:0000313" key="2">
    <source>
        <dbReference type="EMBL" id="KAF5854982.1"/>
    </source>
</evidence>
<reference evidence="2 3" key="1">
    <citation type="submission" date="2019-04" db="EMBL/GenBank/DDBJ databases">
        <title>Aspergillus burnettii sp. nov., novel species from soil in southeast Queensland.</title>
        <authorList>
            <person name="Gilchrist C.L.M."/>
            <person name="Pitt J.I."/>
            <person name="Lange L."/>
            <person name="Lacey H.J."/>
            <person name="Vuong D."/>
            <person name="Midgley D.J."/>
            <person name="Greenfield P."/>
            <person name="Bradbury M."/>
            <person name="Lacey E."/>
            <person name="Busk P.K."/>
            <person name="Pilgaard B."/>
            <person name="Chooi Y.H."/>
            <person name="Piggott A.M."/>
        </authorList>
    </citation>
    <scope>NUCLEOTIDE SEQUENCE [LARGE SCALE GENOMIC DNA]</scope>
    <source>
        <strain evidence="2 3">FRR 5400</strain>
    </source>
</reference>
<comment type="caution">
    <text evidence="2">The sequence shown here is derived from an EMBL/GenBank/DDBJ whole genome shotgun (WGS) entry which is preliminary data.</text>
</comment>
<dbReference type="AlphaFoldDB" id="A0A8H5ZTD3"/>
<accession>A0A8H5ZTD3</accession>
<dbReference type="EMBL" id="SPNV01000555">
    <property type="protein sequence ID" value="KAF5854982.1"/>
    <property type="molecule type" value="Genomic_DNA"/>
</dbReference>
<evidence type="ECO:0000256" key="1">
    <source>
        <dbReference type="SAM" id="SignalP"/>
    </source>
</evidence>
<proteinExistence type="predicted"/>
<sequence>MPAVVLTNICTLLGLVNGAAGTAVGIAIDPTAQFFEIDDLYTLCTKPPACILFKPDRLRPTVFQDLQPSVIPVFPLERSVTLKGYSVRRKQIPKCPAFCLTDRHLQLQSSTLKMTLPYEDKIVTGSIAQ</sequence>
<gene>
    <name evidence="2" type="ORF">ETB97_010417</name>
</gene>